<accession>A0A336M4D0</accession>
<organism evidence="2">
    <name type="scientific">Culicoides sonorensis</name>
    <name type="common">Biting midge</name>
    <dbReference type="NCBI Taxonomy" id="179676"/>
    <lineage>
        <taxon>Eukaryota</taxon>
        <taxon>Metazoa</taxon>
        <taxon>Ecdysozoa</taxon>
        <taxon>Arthropoda</taxon>
        <taxon>Hexapoda</taxon>
        <taxon>Insecta</taxon>
        <taxon>Pterygota</taxon>
        <taxon>Neoptera</taxon>
        <taxon>Endopterygota</taxon>
        <taxon>Diptera</taxon>
        <taxon>Nematocera</taxon>
        <taxon>Chironomoidea</taxon>
        <taxon>Ceratopogonidae</taxon>
        <taxon>Ceratopogoninae</taxon>
        <taxon>Culicoides</taxon>
        <taxon>Monoculicoides</taxon>
    </lineage>
</organism>
<reference evidence="2" key="1">
    <citation type="submission" date="2018-07" db="EMBL/GenBank/DDBJ databases">
        <authorList>
            <person name="Quirk P.G."/>
            <person name="Krulwich T.A."/>
        </authorList>
    </citation>
    <scope>NUCLEOTIDE SEQUENCE</scope>
</reference>
<proteinExistence type="predicted"/>
<feature type="region of interest" description="Disordered" evidence="1">
    <location>
        <begin position="19"/>
        <end position="49"/>
    </location>
</feature>
<dbReference type="PANTHER" id="PTHR31649:SF10">
    <property type="entry name" value="IP19903P-RELATED"/>
    <property type="match status" value="1"/>
</dbReference>
<name>A0A336M4D0_CULSO</name>
<dbReference type="PANTHER" id="PTHR31649">
    <property type="entry name" value="AGAP009604-PA"/>
    <property type="match status" value="1"/>
</dbReference>
<dbReference type="EMBL" id="UFQT01000381">
    <property type="protein sequence ID" value="SSX23783.1"/>
    <property type="molecule type" value="Genomic_DNA"/>
</dbReference>
<evidence type="ECO:0000313" key="2">
    <source>
        <dbReference type="EMBL" id="SSX23783.1"/>
    </source>
</evidence>
<dbReference type="VEuPathDB" id="VectorBase:CSON009579"/>
<dbReference type="SMART" id="SM00696">
    <property type="entry name" value="DM9"/>
    <property type="match status" value="2"/>
</dbReference>
<dbReference type="AlphaFoldDB" id="A0A336M4D0"/>
<gene>
    <name evidence="2" type="primary">CSON009579</name>
</gene>
<sequence>MPGTPPPSFSLQSSSFSGISEFQQGAPPPGIGFNPQFLPPNTPNEILNPPTFPISTQIDSNTIYPTIGTNMPTPTLIDSNASMNLINFESNSNIKEPFVQISSSSSSSTTNLSENAEENPATPVNLMQYIGLKGFGGVWQHCSPEGPFPQNLVRAGVDTDGSKIFAGRAFHEGDLIPAKVIPDKNLAVISYGGEEIVKDDFEVLKQGEFVWEFCTNGAVPEGAVEIGQTADGEKLFMGRAFYQGSQTPGKVQPSHGCLYIPFNGEEVPLAEYEVLCIK</sequence>
<protein>
    <submittedName>
        <fullName evidence="2">CSON009579 protein</fullName>
    </submittedName>
</protein>
<evidence type="ECO:0000256" key="1">
    <source>
        <dbReference type="SAM" id="MobiDB-lite"/>
    </source>
</evidence>
<dbReference type="InterPro" id="IPR006616">
    <property type="entry name" value="DM9_repeat"/>
</dbReference>
<dbReference type="Pfam" id="PF11901">
    <property type="entry name" value="DM9"/>
    <property type="match status" value="1"/>
</dbReference>